<comment type="caution">
    <text evidence="1">The sequence shown here is derived from an EMBL/GenBank/DDBJ whole genome shotgun (WGS) entry which is preliminary data.</text>
</comment>
<protein>
    <submittedName>
        <fullName evidence="1">Uncharacterized protein</fullName>
    </submittedName>
</protein>
<evidence type="ECO:0000313" key="1">
    <source>
        <dbReference type="EMBL" id="NVZ55819.1"/>
    </source>
</evidence>
<evidence type="ECO:0000313" key="2">
    <source>
        <dbReference type="Proteomes" id="UP000560470"/>
    </source>
</evidence>
<proteinExistence type="predicted"/>
<name>A0A7Y7V5J9_9PSED</name>
<dbReference type="EMBL" id="JACAOZ010000006">
    <property type="protein sequence ID" value="NVZ55819.1"/>
    <property type="molecule type" value="Genomic_DNA"/>
</dbReference>
<reference evidence="1 2" key="1">
    <citation type="submission" date="2020-04" db="EMBL/GenBank/DDBJ databases">
        <title>Molecular characterization of pseudomonads from Agaricus bisporus reveal novel blotch 2 pathogens in Western Europe.</title>
        <authorList>
            <person name="Taparia T."/>
            <person name="Krijger M."/>
            <person name="Haynes E."/>
            <person name="Elpinstone J.G."/>
            <person name="Noble R."/>
            <person name="Van Der Wolf J."/>
        </authorList>
    </citation>
    <scope>NUCLEOTIDE SEQUENCE [LARGE SCALE GENOMIC DNA]</scope>
    <source>
        <strain evidence="1 2">B7002</strain>
    </source>
</reference>
<organism evidence="1 2">
    <name type="scientific">Pseudomonas edaphica</name>
    <dbReference type="NCBI Taxonomy" id="2006980"/>
    <lineage>
        <taxon>Bacteria</taxon>
        <taxon>Pseudomonadati</taxon>
        <taxon>Pseudomonadota</taxon>
        <taxon>Gammaproteobacteria</taxon>
        <taxon>Pseudomonadales</taxon>
        <taxon>Pseudomonadaceae</taxon>
        <taxon>Pseudomonas</taxon>
    </lineage>
</organism>
<accession>A0A7Y7V5J9</accession>
<dbReference type="Proteomes" id="UP000560470">
    <property type="component" value="Unassembled WGS sequence"/>
</dbReference>
<sequence>MQELIATPQLEVIEYNPWEWTGQEKLSASFFDEVSRAIRRKDKSNDDKKLAKVLRQYGRRINASAELVDGMTRYLPLFLGSPPRHGARSLNTQGMRSLGLRHELSKVCIRPDDKLCSDRRLFRTINHLIFYSRRSVPQYQESPVLYLSGLFAYLARI</sequence>
<gene>
    <name evidence="1" type="ORF">HX797_06035</name>
</gene>
<dbReference type="AlphaFoldDB" id="A0A7Y7V5J9"/>